<dbReference type="Proteomes" id="UP000608513">
    <property type="component" value="Unassembled WGS sequence"/>
</dbReference>
<gene>
    <name evidence="1" type="ORF">H8N03_01035</name>
</gene>
<comment type="caution">
    <text evidence="1">The sequence shown here is derived from an EMBL/GenBank/DDBJ whole genome shotgun (WGS) entry which is preliminary data.</text>
</comment>
<evidence type="ECO:0000313" key="2">
    <source>
        <dbReference type="Proteomes" id="UP000608513"/>
    </source>
</evidence>
<evidence type="ECO:0000313" key="1">
    <source>
        <dbReference type="EMBL" id="MBC5781506.1"/>
    </source>
</evidence>
<dbReference type="EMBL" id="JACORT010000001">
    <property type="protein sequence ID" value="MBC5781506.1"/>
    <property type="molecule type" value="Genomic_DNA"/>
</dbReference>
<organism evidence="1 2">
    <name type="scientific">Ramlibacter cellulosilyticus</name>
    <dbReference type="NCBI Taxonomy" id="2764187"/>
    <lineage>
        <taxon>Bacteria</taxon>
        <taxon>Pseudomonadati</taxon>
        <taxon>Pseudomonadota</taxon>
        <taxon>Betaproteobacteria</taxon>
        <taxon>Burkholderiales</taxon>
        <taxon>Comamonadaceae</taxon>
        <taxon>Ramlibacter</taxon>
    </lineage>
</organism>
<dbReference type="AlphaFoldDB" id="A0A923MMJ2"/>
<reference evidence="1" key="1">
    <citation type="submission" date="2020-08" db="EMBL/GenBank/DDBJ databases">
        <title>Ramlibacter sp. USB13 16S ribosomal RNA gene genome sequencing and assembly.</title>
        <authorList>
            <person name="Kang M."/>
        </authorList>
    </citation>
    <scope>NUCLEOTIDE SEQUENCE</scope>
    <source>
        <strain evidence="1">USB13</strain>
    </source>
</reference>
<sequence length="265" mass="29563">MFKLLALVLLAVPLYFGGKLAYERYTFVSRARAWLAEAEDPRCRPEDLARLLQRVERDLRDDMKPAAGPAPADRLAAMQFAVRPFRAPEVVGITPQRLCTEAHFPWKPSKGMPTILHCTMPKYVRCETEVTVTVPADILRDAEMTARYGGRGYVPGSPPAGLDAAGNAVFRFPAIHAALFEHYRNSNAYVHDRQERIPFHEVQHFGGGVRATLANWSYFHQNRARIEHLQLVSEDIGGAVTGGGYAGGIRKMREEQLSSSPPPPR</sequence>
<proteinExistence type="predicted"/>
<dbReference type="RefSeq" id="WP_187074261.1">
    <property type="nucleotide sequence ID" value="NZ_JACORT010000001.1"/>
</dbReference>
<name>A0A923MMJ2_9BURK</name>
<keyword evidence="2" id="KW-1185">Reference proteome</keyword>
<accession>A0A923MMJ2</accession>
<protein>
    <submittedName>
        <fullName evidence="1">Uncharacterized protein</fullName>
    </submittedName>
</protein>